<dbReference type="Proteomes" id="UP001465976">
    <property type="component" value="Unassembled WGS sequence"/>
</dbReference>
<gene>
    <name evidence="1" type="ORF">V5O48_014893</name>
</gene>
<evidence type="ECO:0000313" key="1">
    <source>
        <dbReference type="EMBL" id="KAL0567100.1"/>
    </source>
</evidence>
<organism evidence="1 2">
    <name type="scientific">Marasmius crinis-equi</name>
    <dbReference type="NCBI Taxonomy" id="585013"/>
    <lineage>
        <taxon>Eukaryota</taxon>
        <taxon>Fungi</taxon>
        <taxon>Dikarya</taxon>
        <taxon>Basidiomycota</taxon>
        <taxon>Agaricomycotina</taxon>
        <taxon>Agaricomycetes</taxon>
        <taxon>Agaricomycetidae</taxon>
        <taxon>Agaricales</taxon>
        <taxon>Marasmiineae</taxon>
        <taxon>Marasmiaceae</taxon>
        <taxon>Marasmius</taxon>
    </lineage>
</organism>
<protein>
    <submittedName>
        <fullName evidence="1">Uncharacterized protein</fullName>
    </submittedName>
</protein>
<keyword evidence="2" id="KW-1185">Reference proteome</keyword>
<name>A0ABR3EW09_9AGAR</name>
<proteinExistence type="predicted"/>
<evidence type="ECO:0000313" key="2">
    <source>
        <dbReference type="Proteomes" id="UP001465976"/>
    </source>
</evidence>
<sequence length="188" mass="21379">MVKGNKTGRTSIDPYSCSQKVLTEQDVKLFYMQKEHHDVAVGSPFLHNVSPSKFLMFGLNLEDQQRRLMQDIKEHSYPTASQQTALLTEHTKIQQSITWFQSLQKVYTLAALITTSTVTPPSTAAKLIDLLLPSSLPPSVQKLPEMAAWIQKQVDFFRAQLKTSLHRVRTKLFVQDCLNLQQSLHVRG</sequence>
<accession>A0ABR3EW09</accession>
<comment type="caution">
    <text evidence="1">The sequence shown here is derived from an EMBL/GenBank/DDBJ whole genome shotgun (WGS) entry which is preliminary data.</text>
</comment>
<reference evidence="1 2" key="1">
    <citation type="submission" date="2024-02" db="EMBL/GenBank/DDBJ databases">
        <title>A draft genome for the cacao thread blight pathogen Marasmius crinis-equi.</title>
        <authorList>
            <person name="Cohen S.P."/>
            <person name="Baruah I.K."/>
            <person name="Amoako-Attah I."/>
            <person name="Bukari Y."/>
            <person name="Meinhardt L.W."/>
            <person name="Bailey B.A."/>
        </authorList>
    </citation>
    <scope>NUCLEOTIDE SEQUENCE [LARGE SCALE GENOMIC DNA]</scope>
    <source>
        <strain evidence="1 2">GH-76</strain>
    </source>
</reference>
<dbReference type="EMBL" id="JBAHYK010001676">
    <property type="protein sequence ID" value="KAL0567100.1"/>
    <property type="molecule type" value="Genomic_DNA"/>
</dbReference>